<dbReference type="SUPFAM" id="SSF53474">
    <property type="entry name" value="alpha/beta-Hydrolases"/>
    <property type="match status" value="1"/>
</dbReference>
<feature type="domain" description="DUF676" evidence="1">
    <location>
        <begin position="250"/>
        <end position="357"/>
    </location>
</feature>
<keyword evidence="3" id="KW-1185">Reference proteome</keyword>
<proteinExistence type="predicted"/>
<dbReference type="InterPro" id="IPR007751">
    <property type="entry name" value="DUF676_lipase-like"/>
</dbReference>
<dbReference type="Proteomes" id="UP000295129">
    <property type="component" value="Unassembled WGS sequence"/>
</dbReference>
<reference evidence="2 3" key="1">
    <citation type="submission" date="2019-03" db="EMBL/GenBank/DDBJ databases">
        <title>Genomic Encyclopedia of Type Strains, Phase IV (KMG-IV): sequencing the most valuable type-strain genomes for metagenomic binning, comparative biology and taxonomic classification.</title>
        <authorList>
            <person name="Goeker M."/>
        </authorList>
    </citation>
    <scope>NUCLEOTIDE SEQUENCE [LARGE SCALE GENOMIC DNA]</scope>
    <source>
        <strain evidence="2 3">DSM 12121</strain>
    </source>
</reference>
<dbReference type="EMBL" id="SNVV01000001">
    <property type="protein sequence ID" value="TDN56867.1"/>
    <property type="molecule type" value="Genomic_DNA"/>
</dbReference>
<dbReference type="InterPro" id="IPR029058">
    <property type="entry name" value="AB_hydrolase_fold"/>
</dbReference>
<dbReference type="OrthoDB" id="869379at2"/>
<dbReference type="Gene3D" id="3.40.50.1820">
    <property type="entry name" value="alpha/beta hydrolase"/>
    <property type="match status" value="1"/>
</dbReference>
<sequence length="471" mass="50072">MATLALRTRKPYRGRVPGAGFFTASALRRALALLAVMLLALASSGCMMFSLRGQLAQMSTACSIAGTLADDGGAAGPYVVALLHDDAAASDAAQPAWRQVDYFVMEREGAWGFIVGPGNYGLAAFRDSNGNFRHDAGEPLLTFDPGSSMSCSAGKVFADIALRVPAEATPGAATAIGLPTLGQLRPRPAVDRPAVSGGQLLSFGDVTTLEDARFDPEIAAASSWRPLDFILAGRSGLYLLEPYDPDKIPVVFVHGINGSPRDFSALVGQLDRKRFQPWVFSYASGLGLDTTVDILTSTMLELELHYQVKRFHLVAHSMGGLVARGFLLRRAERNAPAEVPLFISLSTPWGGHEAALRGITSSPVVVPVWRDIVPGSSYLRELFYTGQEAGAQVQFLPAGTRHHLLFTYGGGNTLGRANDGVVTVASELAAEAQTQAERIYGFDDSHAGILSNLEAMKTVNLLLAGDGAPLR</sequence>
<comment type="caution">
    <text evidence="2">The sequence shown here is derived from an EMBL/GenBank/DDBJ whole genome shotgun (WGS) entry which is preliminary data.</text>
</comment>
<dbReference type="RefSeq" id="WP_133587552.1">
    <property type="nucleotide sequence ID" value="NZ_SNVV01000001.1"/>
</dbReference>
<dbReference type="Pfam" id="PF05057">
    <property type="entry name" value="DUF676"/>
    <property type="match status" value="1"/>
</dbReference>
<accession>A0A4R6EHG7</accession>
<evidence type="ECO:0000259" key="1">
    <source>
        <dbReference type="Pfam" id="PF05057"/>
    </source>
</evidence>
<dbReference type="AlphaFoldDB" id="A0A4R6EHG7"/>
<name>A0A4R6EHG7_9RHOO</name>
<evidence type="ECO:0000313" key="2">
    <source>
        <dbReference type="EMBL" id="TDN56867.1"/>
    </source>
</evidence>
<gene>
    <name evidence="2" type="ORF">C7389_101246</name>
</gene>
<evidence type="ECO:0000313" key="3">
    <source>
        <dbReference type="Proteomes" id="UP000295129"/>
    </source>
</evidence>
<dbReference type="PANTHER" id="PTHR37946">
    <property type="entry name" value="SLL1969 PROTEIN"/>
    <property type="match status" value="1"/>
</dbReference>
<dbReference type="PANTHER" id="PTHR37946:SF1">
    <property type="entry name" value="SLL1969 PROTEIN"/>
    <property type="match status" value="1"/>
</dbReference>
<protein>
    <submittedName>
        <fullName evidence="2">Putative serine esterase DUF676</fullName>
    </submittedName>
</protein>
<organism evidence="2 3">
    <name type="scientific">Azoarcus indigens</name>
    <dbReference type="NCBI Taxonomy" id="29545"/>
    <lineage>
        <taxon>Bacteria</taxon>
        <taxon>Pseudomonadati</taxon>
        <taxon>Pseudomonadota</taxon>
        <taxon>Betaproteobacteria</taxon>
        <taxon>Rhodocyclales</taxon>
        <taxon>Zoogloeaceae</taxon>
        <taxon>Azoarcus</taxon>
    </lineage>
</organism>